<evidence type="ECO:0000313" key="7">
    <source>
        <dbReference type="EMBL" id="TWT95090.1"/>
    </source>
</evidence>
<feature type="transmembrane region" description="Helical" evidence="6">
    <location>
        <begin position="213"/>
        <end position="235"/>
    </location>
</feature>
<name>A0A5C6A6R7_9BACT</name>
<dbReference type="GO" id="GO:0016765">
    <property type="term" value="F:transferase activity, transferring alkyl or aryl (other than methyl) groups"/>
    <property type="evidence" value="ECO:0007669"/>
    <property type="project" value="InterPro"/>
</dbReference>
<evidence type="ECO:0000256" key="3">
    <source>
        <dbReference type="ARBA" id="ARBA00022692"/>
    </source>
</evidence>
<feature type="transmembrane region" description="Helical" evidence="6">
    <location>
        <begin position="55"/>
        <end position="80"/>
    </location>
</feature>
<keyword evidence="4 6" id="KW-1133">Transmembrane helix</keyword>
<evidence type="ECO:0000256" key="4">
    <source>
        <dbReference type="ARBA" id="ARBA00022989"/>
    </source>
</evidence>
<feature type="transmembrane region" description="Helical" evidence="6">
    <location>
        <begin position="142"/>
        <end position="159"/>
    </location>
</feature>
<comment type="caution">
    <text evidence="7">The sequence shown here is derived from an EMBL/GenBank/DDBJ whole genome shotgun (WGS) entry which is preliminary data.</text>
</comment>
<evidence type="ECO:0000256" key="6">
    <source>
        <dbReference type="SAM" id="Phobius"/>
    </source>
</evidence>
<dbReference type="CDD" id="cd13964">
    <property type="entry name" value="PT_UbiA_1"/>
    <property type="match status" value="1"/>
</dbReference>
<dbReference type="InterPro" id="IPR050475">
    <property type="entry name" value="Prenyltransferase_related"/>
</dbReference>
<feature type="transmembrane region" description="Helical" evidence="6">
    <location>
        <begin position="287"/>
        <end position="303"/>
    </location>
</feature>
<dbReference type="Pfam" id="PF01040">
    <property type="entry name" value="UbiA"/>
    <property type="match status" value="1"/>
</dbReference>
<dbReference type="AlphaFoldDB" id="A0A5C6A6R7"/>
<dbReference type="GO" id="GO:0016020">
    <property type="term" value="C:membrane"/>
    <property type="evidence" value="ECO:0007669"/>
    <property type="project" value="UniProtKB-SubCell"/>
</dbReference>
<dbReference type="Gene3D" id="1.10.357.140">
    <property type="entry name" value="UbiA prenyltransferase"/>
    <property type="match status" value="1"/>
</dbReference>
<organism evidence="7 8">
    <name type="scientific">Neorhodopirellula pilleata</name>
    <dbReference type="NCBI Taxonomy" id="2714738"/>
    <lineage>
        <taxon>Bacteria</taxon>
        <taxon>Pseudomonadati</taxon>
        <taxon>Planctomycetota</taxon>
        <taxon>Planctomycetia</taxon>
        <taxon>Pirellulales</taxon>
        <taxon>Pirellulaceae</taxon>
        <taxon>Neorhodopirellula</taxon>
    </lineage>
</organism>
<feature type="transmembrane region" description="Helical" evidence="6">
    <location>
        <begin position="21"/>
        <end position="43"/>
    </location>
</feature>
<evidence type="ECO:0000256" key="1">
    <source>
        <dbReference type="ARBA" id="ARBA00004141"/>
    </source>
</evidence>
<feature type="transmembrane region" description="Helical" evidence="6">
    <location>
        <begin position="171"/>
        <end position="193"/>
    </location>
</feature>
<dbReference type="EMBL" id="SJPM01000007">
    <property type="protein sequence ID" value="TWT95090.1"/>
    <property type="molecule type" value="Genomic_DNA"/>
</dbReference>
<accession>A0A5C6A6R7</accession>
<dbReference type="Proteomes" id="UP000316213">
    <property type="component" value="Unassembled WGS sequence"/>
</dbReference>
<evidence type="ECO:0000256" key="5">
    <source>
        <dbReference type="ARBA" id="ARBA00023136"/>
    </source>
</evidence>
<feature type="transmembrane region" description="Helical" evidence="6">
    <location>
        <begin position="247"/>
        <end position="267"/>
    </location>
</feature>
<keyword evidence="7" id="KW-0808">Transferase</keyword>
<evidence type="ECO:0000256" key="2">
    <source>
        <dbReference type="ARBA" id="ARBA00022475"/>
    </source>
</evidence>
<protein>
    <submittedName>
        <fullName evidence="7">Prenyltransferase</fullName>
    </submittedName>
</protein>
<dbReference type="InterPro" id="IPR000537">
    <property type="entry name" value="UbiA_prenyltransferase"/>
</dbReference>
<keyword evidence="3 6" id="KW-0812">Transmembrane</keyword>
<keyword evidence="8" id="KW-1185">Reference proteome</keyword>
<gene>
    <name evidence="7" type="ORF">Pla100_36710</name>
</gene>
<keyword evidence="2" id="KW-1003">Cell membrane</keyword>
<keyword evidence="5 6" id="KW-0472">Membrane</keyword>
<evidence type="ECO:0000313" key="8">
    <source>
        <dbReference type="Proteomes" id="UP000316213"/>
    </source>
</evidence>
<dbReference type="PANTHER" id="PTHR42723">
    <property type="entry name" value="CHLOROPHYLL SYNTHASE"/>
    <property type="match status" value="1"/>
</dbReference>
<proteinExistence type="predicted"/>
<dbReference type="RefSeq" id="WP_146579026.1">
    <property type="nucleotide sequence ID" value="NZ_SJPM01000007.1"/>
</dbReference>
<feature type="transmembrane region" description="Helical" evidence="6">
    <location>
        <begin position="107"/>
        <end position="127"/>
    </location>
</feature>
<comment type="subcellular location">
    <subcellularLocation>
        <location evidence="1">Membrane</location>
        <topology evidence="1">Multi-pass membrane protein</topology>
    </subcellularLocation>
</comment>
<reference evidence="7 8" key="1">
    <citation type="submission" date="2019-02" db="EMBL/GenBank/DDBJ databases">
        <title>Deep-cultivation of Planctomycetes and their phenomic and genomic characterization uncovers novel biology.</title>
        <authorList>
            <person name="Wiegand S."/>
            <person name="Jogler M."/>
            <person name="Boedeker C."/>
            <person name="Pinto D."/>
            <person name="Vollmers J."/>
            <person name="Rivas-Marin E."/>
            <person name="Kohn T."/>
            <person name="Peeters S.H."/>
            <person name="Heuer A."/>
            <person name="Rast P."/>
            <person name="Oberbeckmann S."/>
            <person name="Bunk B."/>
            <person name="Jeske O."/>
            <person name="Meyerdierks A."/>
            <person name="Storesund J.E."/>
            <person name="Kallscheuer N."/>
            <person name="Luecker S."/>
            <person name="Lage O.M."/>
            <person name="Pohl T."/>
            <person name="Merkel B.J."/>
            <person name="Hornburger P."/>
            <person name="Mueller R.-W."/>
            <person name="Bruemmer F."/>
            <person name="Labrenz M."/>
            <person name="Spormann A.M."/>
            <person name="Op Den Camp H."/>
            <person name="Overmann J."/>
            <person name="Amann R."/>
            <person name="Jetten M.S.M."/>
            <person name="Mascher T."/>
            <person name="Medema M.H."/>
            <person name="Devos D.P."/>
            <person name="Kaster A.-K."/>
            <person name="Ovreas L."/>
            <person name="Rohde M."/>
            <person name="Galperin M.Y."/>
            <person name="Jogler C."/>
        </authorList>
    </citation>
    <scope>NUCLEOTIDE SEQUENCE [LARGE SCALE GENOMIC DNA]</scope>
    <source>
        <strain evidence="7 8">Pla100</strain>
    </source>
</reference>
<dbReference type="InterPro" id="IPR044878">
    <property type="entry name" value="UbiA_sf"/>
</dbReference>
<sequence length="365" mass="38563">MEASPKPTTSPWIHWASLVRLPNVFTIIADVTAAFCVVLGGYGWRAGDADEDTRIGITLVLVILSGVCLYWGGMVLNDVFDVRKDLRARRGRPLADRSISVSTARTVAWGLLVLGIVFAGGIGWISLADATNGDAAPTEPSVWKPALIALLLVACIYLYDGPLKRTPVAPIVMGGCRILSFLLGATAAAVALGSSGSSDFAGITLGDPIIADIRRVTLTFALGMGTYIAGITTFGRREAIGDRTIHLPIGLALMMIGAALVAFAPRLAGFGPQPDFQWTKAWSVDPVWVFPAAIFLMVATTIMNGRKAVMSPSPIAIQSTIRSALMAIIPIAAAMTMLGLGAKPAIAVFALILPSTWLAQKFRMT</sequence>
<dbReference type="OrthoDB" id="2908954at2"/>
<dbReference type="PANTHER" id="PTHR42723:SF1">
    <property type="entry name" value="CHLOROPHYLL SYNTHASE, CHLOROPLASTIC"/>
    <property type="match status" value="1"/>
</dbReference>